<comment type="caution">
    <text evidence="2">The sequence shown here is derived from an EMBL/GenBank/DDBJ whole genome shotgun (WGS) entry which is preliminary data.</text>
</comment>
<feature type="signal peptide" evidence="1">
    <location>
        <begin position="1"/>
        <end position="20"/>
    </location>
</feature>
<name>A0A9N9M4J2_9HELO</name>
<protein>
    <submittedName>
        <fullName evidence="2">Uncharacterized protein</fullName>
    </submittedName>
</protein>
<sequence>MQPTTLLILALSTLATATSSNTTSTKLPTWTQTSTFITRTTTSESTWKTEAPTTRNIPIQFNFNKTELSRQFSFPLDTFIPTRFRNPVIVSVLIVPGLDNPVSGVLCEIFADEKGTKLLQDGVGEAKRVLVDVPGTGVAVGGVKCKKHC</sequence>
<dbReference type="EMBL" id="CAJVRM010000749">
    <property type="protein sequence ID" value="CAG8984067.1"/>
    <property type="molecule type" value="Genomic_DNA"/>
</dbReference>
<organism evidence="2 3">
    <name type="scientific">Hymenoscyphus albidus</name>
    <dbReference type="NCBI Taxonomy" id="595503"/>
    <lineage>
        <taxon>Eukaryota</taxon>
        <taxon>Fungi</taxon>
        <taxon>Dikarya</taxon>
        <taxon>Ascomycota</taxon>
        <taxon>Pezizomycotina</taxon>
        <taxon>Leotiomycetes</taxon>
        <taxon>Helotiales</taxon>
        <taxon>Helotiaceae</taxon>
        <taxon>Hymenoscyphus</taxon>
    </lineage>
</organism>
<evidence type="ECO:0000313" key="2">
    <source>
        <dbReference type="EMBL" id="CAG8984067.1"/>
    </source>
</evidence>
<dbReference type="OrthoDB" id="10414701at2759"/>
<gene>
    <name evidence="2" type="ORF">HYALB_00003009</name>
</gene>
<dbReference type="Proteomes" id="UP000701801">
    <property type="component" value="Unassembled WGS sequence"/>
</dbReference>
<keyword evidence="3" id="KW-1185">Reference proteome</keyword>
<feature type="chain" id="PRO_5040275889" evidence="1">
    <location>
        <begin position="21"/>
        <end position="149"/>
    </location>
</feature>
<keyword evidence="1" id="KW-0732">Signal</keyword>
<reference evidence="2" key="1">
    <citation type="submission" date="2021-07" db="EMBL/GenBank/DDBJ databases">
        <authorList>
            <person name="Durling M."/>
        </authorList>
    </citation>
    <scope>NUCLEOTIDE SEQUENCE</scope>
</reference>
<accession>A0A9N9M4J2</accession>
<proteinExistence type="predicted"/>
<evidence type="ECO:0000313" key="3">
    <source>
        <dbReference type="Proteomes" id="UP000701801"/>
    </source>
</evidence>
<dbReference type="AlphaFoldDB" id="A0A9N9M4J2"/>
<evidence type="ECO:0000256" key="1">
    <source>
        <dbReference type="SAM" id="SignalP"/>
    </source>
</evidence>